<proteinExistence type="predicted"/>
<evidence type="ECO:0000313" key="2">
    <source>
        <dbReference type="EMBL" id="KAK8954528.1"/>
    </source>
</evidence>
<sequence>MWGGQRASFPGWPCPRYGVLGRDRAGGDDNTYFRGGDGTRHSGGDGSIRCGLDNALFQPHTKACSSSAMADAENGGGREDEDYTEDGTMDIKGRPCLRSKGGRWFACYFIVERQERRSATTSRWSAPAKVAGHTQRPAGEEVRPASHTQEAHGPGPGGSHRARPWPRPPSTAVVVGSCRKARPAGAGGADRGHPDGGRGWLAVPDPPTEVVGGMAPAGTGRPTRSPRLTVVARDHEVRPLRWSEAGPT</sequence>
<organism evidence="2 3">
    <name type="scientific">Platanthera zijinensis</name>
    <dbReference type="NCBI Taxonomy" id="2320716"/>
    <lineage>
        <taxon>Eukaryota</taxon>
        <taxon>Viridiplantae</taxon>
        <taxon>Streptophyta</taxon>
        <taxon>Embryophyta</taxon>
        <taxon>Tracheophyta</taxon>
        <taxon>Spermatophyta</taxon>
        <taxon>Magnoliopsida</taxon>
        <taxon>Liliopsida</taxon>
        <taxon>Asparagales</taxon>
        <taxon>Orchidaceae</taxon>
        <taxon>Orchidoideae</taxon>
        <taxon>Orchideae</taxon>
        <taxon>Orchidinae</taxon>
        <taxon>Platanthera</taxon>
    </lineage>
</organism>
<name>A0AAP0C0V5_9ASPA</name>
<dbReference type="EMBL" id="JBBWWQ010000002">
    <property type="protein sequence ID" value="KAK8954528.1"/>
    <property type="molecule type" value="Genomic_DNA"/>
</dbReference>
<accession>A0AAP0C0V5</accession>
<feature type="region of interest" description="Disordered" evidence="1">
    <location>
        <begin position="118"/>
        <end position="226"/>
    </location>
</feature>
<protein>
    <submittedName>
        <fullName evidence="2">Peptide/nitrate transporter</fullName>
    </submittedName>
</protein>
<feature type="region of interest" description="Disordered" evidence="1">
    <location>
        <begin position="67"/>
        <end position="88"/>
    </location>
</feature>
<dbReference type="Proteomes" id="UP001418222">
    <property type="component" value="Unassembled WGS sequence"/>
</dbReference>
<evidence type="ECO:0000256" key="1">
    <source>
        <dbReference type="SAM" id="MobiDB-lite"/>
    </source>
</evidence>
<feature type="compositionally biased region" description="Acidic residues" evidence="1">
    <location>
        <begin position="79"/>
        <end position="88"/>
    </location>
</feature>
<keyword evidence="3" id="KW-1185">Reference proteome</keyword>
<reference evidence="2 3" key="1">
    <citation type="journal article" date="2022" name="Nat. Plants">
        <title>Genomes of leafy and leafless Platanthera orchids illuminate the evolution of mycoheterotrophy.</title>
        <authorList>
            <person name="Li M.H."/>
            <person name="Liu K.W."/>
            <person name="Li Z."/>
            <person name="Lu H.C."/>
            <person name="Ye Q.L."/>
            <person name="Zhang D."/>
            <person name="Wang J.Y."/>
            <person name="Li Y.F."/>
            <person name="Zhong Z.M."/>
            <person name="Liu X."/>
            <person name="Yu X."/>
            <person name="Liu D.K."/>
            <person name="Tu X.D."/>
            <person name="Liu B."/>
            <person name="Hao Y."/>
            <person name="Liao X.Y."/>
            <person name="Jiang Y.T."/>
            <person name="Sun W.H."/>
            <person name="Chen J."/>
            <person name="Chen Y.Q."/>
            <person name="Ai Y."/>
            <person name="Zhai J.W."/>
            <person name="Wu S.S."/>
            <person name="Zhou Z."/>
            <person name="Hsiao Y.Y."/>
            <person name="Wu W.L."/>
            <person name="Chen Y.Y."/>
            <person name="Lin Y.F."/>
            <person name="Hsu J.L."/>
            <person name="Li C.Y."/>
            <person name="Wang Z.W."/>
            <person name="Zhao X."/>
            <person name="Zhong W.Y."/>
            <person name="Ma X.K."/>
            <person name="Ma L."/>
            <person name="Huang J."/>
            <person name="Chen G.Z."/>
            <person name="Huang M.Z."/>
            <person name="Huang L."/>
            <person name="Peng D.H."/>
            <person name="Luo Y.B."/>
            <person name="Zou S.Q."/>
            <person name="Chen S.P."/>
            <person name="Lan S."/>
            <person name="Tsai W.C."/>
            <person name="Van de Peer Y."/>
            <person name="Liu Z.J."/>
        </authorList>
    </citation>
    <scope>NUCLEOTIDE SEQUENCE [LARGE SCALE GENOMIC DNA]</scope>
    <source>
        <strain evidence="2">Lor287</strain>
    </source>
</reference>
<evidence type="ECO:0000313" key="3">
    <source>
        <dbReference type="Proteomes" id="UP001418222"/>
    </source>
</evidence>
<dbReference type="AlphaFoldDB" id="A0AAP0C0V5"/>
<comment type="caution">
    <text evidence="2">The sequence shown here is derived from an EMBL/GenBank/DDBJ whole genome shotgun (WGS) entry which is preliminary data.</text>
</comment>
<gene>
    <name evidence="2" type="ORF">KSP39_PZI002813</name>
</gene>